<comment type="caution">
    <text evidence="1">The sequence shown here is derived from an EMBL/GenBank/DDBJ whole genome shotgun (WGS) entry which is preliminary data.</text>
</comment>
<sequence length="73" mass="8380">METQSLDLTQHRCPTSLLLAKRASQALVTNEILQIKVVDKASLADMIVYFERQLFEVRLEHADAYSFLTVIKK</sequence>
<dbReference type="AlphaFoldDB" id="A0A510ULE7"/>
<reference evidence="1 2" key="1">
    <citation type="submission" date="2019-07" db="EMBL/GenBank/DDBJ databases">
        <title>Whole genome shotgun sequence of Aliivibrio fischeri NBRC 101058.</title>
        <authorList>
            <person name="Hosoyama A."/>
            <person name="Uohara A."/>
            <person name="Ohji S."/>
            <person name="Ichikawa N."/>
        </authorList>
    </citation>
    <scope>NUCLEOTIDE SEQUENCE [LARGE SCALE GENOMIC DNA]</scope>
    <source>
        <strain evidence="1 2">NBRC 101058</strain>
    </source>
</reference>
<proteinExistence type="predicted"/>
<dbReference type="SUPFAM" id="SSF64307">
    <property type="entry name" value="SirA-like"/>
    <property type="match status" value="1"/>
</dbReference>
<evidence type="ECO:0000313" key="2">
    <source>
        <dbReference type="Proteomes" id="UP000321787"/>
    </source>
</evidence>
<dbReference type="RefSeq" id="WP_146866006.1">
    <property type="nucleotide sequence ID" value="NZ_BJTZ01000030.1"/>
</dbReference>
<gene>
    <name evidence="1" type="ORF">AFI02nite_34980</name>
</gene>
<organism evidence="1 2">
    <name type="scientific">Aliivibrio fischeri</name>
    <name type="common">Vibrio fischeri</name>
    <dbReference type="NCBI Taxonomy" id="668"/>
    <lineage>
        <taxon>Bacteria</taxon>
        <taxon>Pseudomonadati</taxon>
        <taxon>Pseudomonadota</taxon>
        <taxon>Gammaproteobacteria</taxon>
        <taxon>Vibrionales</taxon>
        <taxon>Vibrionaceae</taxon>
        <taxon>Aliivibrio</taxon>
    </lineage>
</organism>
<dbReference type="Gene3D" id="3.30.110.40">
    <property type="entry name" value="TusA-like domain"/>
    <property type="match status" value="1"/>
</dbReference>
<evidence type="ECO:0000313" key="1">
    <source>
        <dbReference type="EMBL" id="GEK15462.1"/>
    </source>
</evidence>
<protein>
    <submittedName>
        <fullName evidence="1">Transcriptional regulator</fullName>
    </submittedName>
</protein>
<name>A0A510ULE7_ALIFS</name>
<accession>A0A510ULE7</accession>
<dbReference type="InterPro" id="IPR036868">
    <property type="entry name" value="TusA-like_sf"/>
</dbReference>
<dbReference type="Proteomes" id="UP000321787">
    <property type="component" value="Unassembled WGS sequence"/>
</dbReference>
<dbReference type="EMBL" id="BJTZ01000030">
    <property type="protein sequence ID" value="GEK15462.1"/>
    <property type="molecule type" value="Genomic_DNA"/>
</dbReference>